<sequence length="183" mass="19364">MIRRTRTRLALSAVVLLVGVALTPAAAQAAEAAEASTITTFGFVPTDSAGAAKLADVEAQRTEVESYEAAGEPAATRRNSGEMSDATPQDSSIRAASNAAYRIVSTWTDNIAKSTVARAGNGTTWGLTKVQNKYHVNLNMIQKMAVKVVVENTRMSDNKQKGLITAYCMGVTVCPQWVVNVAG</sequence>
<evidence type="ECO:0000256" key="1">
    <source>
        <dbReference type="SAM" id="MobiDB-lite"/>
    </source>
</evidence>
<feature type="signal peptide" evidence="2">
    <location>
        <begin position="1"/>
        <end position="29"/>
    </location>
</feature>
<proteinExistence type="predicted"/>
<name>A0ABQ6VAN5_9MICO</name>
<keyword evidence="4" id="KW-1185">Reference proteome</keyword>
<accession>A0ABQ6VAN5</accession>
<dbReference type="Proteomes" id="UP000478836">
    <property type="component" value="Unassembled WGS sequence"/>
</dbReference>
<organism evidence="3 4">
    <name type="scientific">Microbacterium algeriense</name>
    <dbReference type="NCBI Taxonomy" id="2615184"/>
    <lineage>
        <taxon>Bacteria</taxon>
        <taxon>Bacillati</taxon>
        <taxon>Actinomycetota</taxon>
        <taxon>Actinomycetes</taxon>
        <taxon>Micrococcales</taxon>
        <taxon>Microbacteriaceae</taxon>
        <taxon>Microbacterium</taxon>
    </lineage>
</organism>
<comment type="caution">
    <text evidence="3">The sequence shown here is derived from an EMBL/GenBank/DDBJ whole genome shotgun (WGS) entry which is preliminary data.</text>
</comment>
<dbReference type="RefSeq" id="WP_151458947.1">
    <property type="nucleotide sequence ID" value="NZ_WAAO01000001.1"/>
</dbReference>
<keyword evidence="2" id="KW-0732">Signal</keyword>
<reference evidence="4" key="1">
    <citation type="submission" date="2019-09" db="EMBL/GenBank/DDBJ databases">
        <title>Whole genome sequencing of Microbacterium maritypicum.</title>
        <authorList>
            <person name="Lenchi N."/>
        </authorList>
    </citation>
    <scope>NUCLEOTIDE SEQUENCE [LARGE SCALE GENOMIC DNA]</scope>
    <source>
        <strain evidence="4">G1</strain>
    </source>
</reference>
<evidence type="ECO:0000256" key="2">
    <source>
        <dbReference type="SAM" id="SignalP"/>
    </source>
</evidence>
<dbReference type="GeneID" id="77476094"/>
<gene>
    <name evidence="3" type="ORF">F6A08_06505</name>
</gene>
<feature type="region of interest" description="Disordered" evidence="1">
    <location>
        <begin position="65"/>
        <end position="91"/>
    </location>
</feature>
<evidence type="ECO:0008006" key="5">
    <source>
        <dbReference type="Google" id="ProtNLM"/>
    </source>
</evidence>
<feature type="chain" id="PRO_5046379350" description="SCP domain-containing protein" evidence="2">
    <location>
        <begin position="30"/>
        <end position="183"/>
    </location>
</feature>
<evidence type="ECO:0000313" key="3">
    <source>
        <dbReference type="EMBL" id="KAB1867425.1"/>
    </source>
</evidence>
<evidence type="ECO:0000313" key="4">
    <source>
        <dbReference type="Proteomes" id="UP000478836"/>
    </source>
</evidence>
<protein>
    <recommendedName>
        <fullName evidence="5">SCP domain-containing protein</fullName>
    </recommendedName>
</protein>
<dbReference type="EMBL" id="WAAO01000001">
    <property type="protein sequence ID" value="KAB1867425.1"/>
    <property type="molecule type" value="Genomic_DNA"/>
</dbReference>
<feature type="compositionally biased region" description="Polar residues" evidence="1">
    <location>
        <begin position="77"/>
        <end position="91"/>
    </location>
</feature>